<evidence type="ECO:0000313" key="2">
    <source>
        <dbReference type="EMBL" id="QCD84270.1"/>
    </source>
</evidence>
<evidence type="ECO:0000313" key="3">
    <source>
        <dbReference type="Proteomes" id="UP000501690"/>
    </source>
</evidence>
<reference evidence="2 3" key="1">
    <citation type="submission" date="2019-04" db="EMBL/GenBank/DDBJ databases">
        <title>An improved genome assembly and genetic linkage map for asparagus bean, Vigna unguiculata ssp. sesquipedialis.</title>
        <authorList>
            <person name="Xia Q."/>
            <person name="Zhang R."/>
            <person name="Dong Y."/>
        </authorList>
    </citation>
    <scope>NUCLEOTIDE SEQUENCE [LARGE SCALE GENOMIC DNA]</scope>
    <source>
        <tissue evidence="2">Leaf</tissue>
    </source>
</reference>
<sequence>MPRFRITEAVSLRRVKKPQFLHCSSSAPTYKSPPFTFSLQTQSHSPFQSCSIPFQSRGILIDNHHLQPALKRSNRRTEAGPGVRAEADRVAPEKRENGGRMSRGSRRQRPWWTPVSPATAVADCGEETSSQG</sequence>
<accession>A0A4D6L715</accession>
<gene>
    <name evidence="2" type="ORF">DEO72_LG2g4621</name>
</gene>
<dbReference type="EMBL" id="CP039346">
    <property type="protein sequence ID" value="QCD84270.1"/>
    <property type="molecule type" value="Genomic_DNA"/>
</dbReference>
<keyword evidence="3" id="KW-1185">Reference proteome</keyword>
<dbReference type="Proteomes" id="UP000501690">
    <property type="component" value="Linkage Group LG2"/>
</dbReference>
<name>A0A4D6L715_VIGUN</name>
<organism evidence="2 3">
    <name type="scientific">Vigna unguiculata</name>
    <name type="common">Cowpea</name>
    <dbReference type="NCBI Taxonomy" id="3917"/>
    <lineage>
        <taxon>Eukaryota</taxon>
        <taxon>Viridiplantae</taxon>
        <taxon>Streptophyta</taxon>
        <taxon>Embryophyta</taxon>
        <taxon>Tracheophyta</taxon>
        <taxon>Spermatophyta</taxon>
        <taxon>Magnoliopsida</taxon>
        <taxon>eudicotyledons</taxon>
        <taxon>Gunneridae</taxon>
        <taxon>Pentapetalae</taxon>
        <taxon>rosids</taxon>
        <taxon>fabids</taxon>
        <taxon>Fabales</taxon>
        <taxon>Fabaceae</taxon>
        <taxon>Papilionoideae</taxon>
        <taxon>50 kb inversion clade</taxon>
        <taxon>NPAAA clade</taxon>
        <taxon>indigoferoid/millettioid clade</taxon>
        <taxon>Phaseoleae</taxon>
        <taxon>Vigna</taxon>
    </lineage>
</organism>
<evidence type="ECO:0000256" key="1">
    <source>
        <dbReference type="SAM" id="MobiDB-lite"/>
    </source>
</evidence>
<dbReference type="AlphaFoldDB" id="A0A4D6L715"/>
<feature type="compositionally biased region" description="Basic and acidic residues" evidence="1">
    <location>
        <begin position="85"/>
        <end position="98"/>
    </location>
</feature>
<feature type="region of interest" description="Disordered" evidence="1">
    <location>
        <begin position="68"/>
        <end position="132"/>
    </location>
</feature>
<proteinExistence type="predicted"/>
<protein>
    <submittedName>
        <fullName evidence="2">Uncharacterized protein</fullName>
    </submittedName>
</protein>